<evidence type="ECO:0000313" key="3">
    <source>
        <dbReference type="Proteomes" id="UP000002215"/>
    </source>
</evidence>
<feature type="signal peptide" evidence="1">
    <location>
        <begin position="1"/>
        <end position="21"/>
    </location>
</feature>
<organism evidence="2 3">
    <name type="scientific">Chitinophaga pinensis (strain ATCC 43595 / DSM 2588 / LMG 13176 / NBRC 15968 / NCIMB 11800 / UQM 2034)</name>
    <dbReference type="NCBI Taxonomy" id="485918"/>
    <lineage>
        <taxon>Bacteria</taxon>
        <taxon>Pseudomonadati</taxon>
        <taxon>Bacteroidota</taxon>
        <taxon>Chitinophagia</taxon>
        <taxon>Chitinophagales</taxon>
        <taxon>Chitinophagaceae</taxon>
        <taxon>Chitinophaga</taxon>
    </lineage>
</organism>
<proteinExistence type="predicted"/>
<dbReference type="EMBL" id="CP001699">
    <property type="protein sequence ID" value="ACU63328.1"/>
    <property type="molecule type" value="Genomic_DNA"/>
</dbReference>
<reference evidence="3" key="1">
    <citation type="submission" date="2009-08" db="EMBL/GenBank/DDBJ databases">
        <title>The complete genome of Chitinophaga pinensis DSM 2588.</title>
        <authorList>
            <consortium name="US DOE Joint Genome Institute (JGI-PGF)"/>
            <person name="Lucas S."/>
            <person name="Copeland A."/>
            <person name="Lapidus A."/>
            <person name="Glavina del Rio T."/>
            <person name="Dalin E."/>
            <person name="Tice H."/>
            <person name="Bruce D."/>
            <person name="Goodwin L."/>
            <person name="Pitluck S."/>
            <person name="Kyrpides N."/>
            <person name="Mavromatis K."/>
            <person name="Ivanova N."/>
            <person name="Mikhailova N."/>
            <person name="Sims D."/>
            <person name="Meinche L."/>
            <person name="Brettin T."/>
            <person name="Detter J.C."/>
            <person name="Han C."/>
            <person name="Larimer F."/>
            <person name="Land M."/>
            <person name="Hauser L."/>
            <person name="Markowitz V."/>
            <person name="Cheng J.-F."/>
            <person name="Hugenholtz P."/>
            <person name="Woyke T."/>
            <person name="Wu D."/>
            <person name="Spring S."/>
            <person name="Klenk H.-P."/>
            <person name="Eisen J.A."/>
        </authorList>
    </citation>
    <scope>NUCLEOTIDE SEQUENCE [LARGE SCALE GENOMIC DNA]</scope>
    <source>
        <strain evidence="3">ATCC 43595 / DSM 2588 / LMG 13176 / NBRC 15968 / NCIMB 11800 / UQM 2034</strain>
    </source>
</reference>
<dbReference type="RefSeq" id="WP_012793494.1">
    <property type="nucleotide sequence ID" value="NC_013132.1"/>
</dbReference>
<dbReference type="OrthoDB" id="663603at2"/>
<dbReference type="AlphaFoldDB" id="A0A979G9Q5"/>
<name>A0A979G9Q5_CHIPD</name>
<keyword evidence="1" id="KW-0732">Signal</keyword>
<dbReference type="PROSITE" id="PS51257">
    <property type="entry name" value="PROKAR_LIPOPROTEIN"/>
    <property type="match status" value="1"/>
</dbReference>
<reference evidence="2 3" key="2">
    <citation type="journal article" date="2010" name="Stand. Genomic Sci.">
        <title>Complete genome sequence of Chitinophaga pinensis type strain (UQM 2034).</title>
        <authorList>
            <person name="Glavina Del Rio T."/>
            <person name="Abt B."/>
            <person name="Spring S."/>
            <person name="Lapidus A."/>
            <person name="Nolan M."/>
            <person name="Tice H."/>
            <person name="Copeland A."/>
            <person name="Cheng J.F."/>
            <person name="Chen F."/>
            <person name="Bruce D."/>
            <person name="Goodwin L."/>
            <person name="Pitluck S."/>
            <person name="Ivanova N."/>
            <person name="Mavromatis K."/>
            <person name="Mikhailova N."/>
            <person name="Pati A."/>
            <person name="Chen A."/>
            <person name="Palaniappan K."/>
            <person name="Land M."/>
            <person name="Hauser L."/>
            <person name="Chang Y.J."/>
            <person name="Jeffries C.D."/>
            <person name="Chain P."/>
            <person name="Saunders E."/>
            <person name="Detter J.C."/>
            <person name="Brettin T."/>
            <person name="Rohde M."/>
            <person name="Goker M."/>
            <person name="Bristow J."/>
            <person name="Eisen J.A."/>
            <person name="Markowitz V."/>
            <person name="Hugenholtz P."/>
            <person name="Kyrpides N.C."/>
            <person name="Klenk H.P."/>
            <person name="Lucas S."/>
        </authorList>
    </citation>
    <scope>NUCLEOTIDE SEQUENCE [LARGE SCALE GENOMIC DNA]</scope>
    <source>
        <strain evidence="3">ATCC 43595 / DSM 2588 / LMG 13176 / NBRC 15968 / NCIMB 11800 / UQM 2034</strain>
    </source>
</reference>
<dbReference type="KEGG" id="cpi:Cpin_5910"/>
<feature type="chain" id="PRO_5036780450" evidence="1">
    <location>
        <begin position="22"/>
        <end position="156"/>
    </location>
</feature>
<protein>
    <submittedName>
        <fullName evidence="2">Uncharacterized protein</fullName>
    </submittedName>
</protein>
<evidence type="ECO:0000256" key="1">
    <source>
        <dbReference type="SAM" id="SignalP"/>
    </source>
</evidence>
<gene>
    <name evidence="2" type="ordered locus">Cpin_5910</name>
</gene>
<dbReference type="Proteomes" id="UP000002215">
    <property type="component" value="Chromosome"/>
</dbReference>
<sequence length="156" mass="18008">MKKIYVYLVGLMACIAFQSCACVALKRMNDRHITHYVQKNLGDVTAVADTLRRMAGNPTQRFPVSSLPDDLRKKVAILGEEATVSFPENYPYRKDEPCDSVVVFEHTSILLGVRELIYDFSVITQPVNEDRQYRNFYGFIRIAPRIYIRRSQIPLM</sequence>
<accession>A0A979G9Q5</accession>
<evidence type="ECO:0000313" key="2">
    <source>
        <dbReference type="EMBL" id="ACU63328.1"/>
    </source>
</evidence>